<dbReference type="GO" id="GO:0003677">
    <property type="term" value="F:DNA binding"/>
    <property type="evidence" value="ECO:0007669"/>
    <property type="project" value="InterPro"/>
</dbReference>
<accession>A0AAE7WN06</accession>
<sequence length="819" mass="93276">MTQPRTQVELERETREAGMARAVAMMDKREKEGHADTNPYAAAVYRRWLLPLADVIEADVQSTGKAGRRAAHVALLKPLDPRAVAHIAVRSVLVEILQSGPGSVRNVARLIGRSVYGELVLATFEHLQPEIYWTLINNLEKRRSSAGNHRVNVIRNAANSHEVELPQWLPSDREQVGLWLIEQLRLLGMVDIHKRTHKGMGRSMVTEMDIHLTEVAQGVVGSIRETVTYTMPYSLPFIEQPRDWTAMFDGGYHTPQMQRQSPSYVNLVRNRNTMQRMKEVDMPHVREAINHLQSVKWRVNRQVLDAVRDCARHGIDMDEVLSQAELPKPPKPEWLTDDMKKEDMTGDELAEFSAWKRRMADWHTERKLRGTKWGRFYTATRMADKFKDYPEIYFMYQADFRGRLYAQTTGISPQGSDLQKALLHFAEGKRLDTPDAVRWFKIAGANRFGVDKVPFEDRIAWVHKNEQYILQFATDPVSNRGWQEADSPLQFLAWCFEYAEWRAAPATFESRVAVGLDGSCNGLQHFSAMLRDSVGGRAVNLVPSDRPNDIYQRVADVVALKLSDPNLVLRHERDSVFKEKWKAHGMNRSIVKRSVMTLPYGSTRFSCAEFIVADYLSKGEATEFETSEYRHAAEFLSHLVWDAIGEVVIAAAAAMAWLQRAAGLLIKRGGQQIEWTAPSGFVVAQEYNEIELVRVNSKLLGHTMIKVSNGFSDSPSAHRHKNGIAPNFVHSMDAAHLTMTVQECKRQGVNSLAMIHDDYGTHAADTEKLYRAVRMTFVEMYETHDPLADFRDQFEDLPALPSRGDLSLDQVRESQFFFA</sequence>
<dbReference type="GO" id="GO:0019083">
    <property type="term" value="P:viral transcription"/>
    <property type="evidence" value="ECO:0007669"/>
    <property type="project" value="UniProtKB-KW"/>
</dbReference>
<comment type="similarity">
    <text evidence="1">Belongs to the phage and mitochondrial RNA polymerase family.</text>
</comment>
<dbReference type="PROSITE" id="PS00489">
    <property type="entry name" value="RNA_POL_PHAGE_2"/>
    <property type="match status" value="1"/>
</dbReference>
<keyword evidence="3" id="KW-0240">DNA-directed RNA polymerase</keyword>
<gene>
    <name evidence="10" type="ORF">CPT_Paku_033</name>
</gene>
<evidence type="ECO:0000259" key="9">
    <source>
        <dbReference type="SMART" id="SM01311"/>
    </source>
</evidence>
<comment type="catalytic activity">
    <reaction evidence="8">
        <text>RNA(n) + a ribonucleoside 5'-triphosphate = RNA(n+1) + diphosphate</text>
        <dbReference type="Rhea" id="RHEA:21248"/>
        <dbReference type="Rhea" id="RHEA-COMP:14527"/>
        <dbReference type="Rhea" id="RHEA-COMP:17342"/>
        <dbReference type="ChEBI" id="CHEBI:33019"/>
        <dbReference type="ChEBI" id="CHEBI:61557"/>
        <dbReference type="ChEBI" id="CHEBI:140395"/>
        <dbReference type="EC" id="2.7.7.6"/>
    </reaction>
</comment>
<evidence type="ECO:0000256" key="1">
    <source>
        <dbReference type="ARBA" id="ARBA00009493"/>
    </source>
</evidence>
<dbReference type="InterPro" id="IPR024075">
    <property type="entry name" value="DNA-dir_RNA_pol_helix_hairp_sf"/>
</dbReference>
<dbReference type="PANTHER" id="PTHR10102">
    <property type="entry name" value="DNA-DIRECTED RNA POLYMERASE, MITOCHONDRIAL"/>
    <property type="match status" value="1"/>
</dbReference>
<evidence type="ECO:0000256" key="2">
    <source>
        <dbReference type="ARBA" id="ARBA00012418"/>
    </source>
</evidence>
<dbReference type="InterPro" id="IPR029262">
    <property type="entry name" value="RPOL_N"/>
</dbReference>
<feature type="domain" description="DNA-directed RNA polymerase N-terminal" evidence="9">
    <location>
        <begin position="5"/>
        <end position="294"/>
    </location>
</feature>
<keyword evidence="5" id="KW-0548">Nucleotidyltransferase</keyword>
<dbReference type="GO" id="GO:0006351">
    <property type="term" value="P:DNA-templated transcription"/>
    <property type="evidence" value="ECO:0007669"/>
    <property type="project" value="InterPro"/>
</dbReference>
<dbReference type="EMBL" id="MZ326863">
    <property type="protein sequence ID" value="QYW02327.1"/>
    <property type="molecule type" value="Genomic_DNA"/>
</dbReference>
<dbReference type="Gene3D" id="1.10.1320.10">
    <property type="entry name" value="DNA-directed RNA polymerase, N-terminal domain"/>
    <property type="match status" value="1"/>
</dbReference>
<dbReference type="SMART" id="SM01311">
    <property type="entry name" value="RPOL_N"/>
    <property type="match status" value="1"/>
</dbReference>
<dbReference type="InterPro" id="IPR046950">
    <property type="entry name" value="DNA-dir_Rpol_C_phage-type"/>
</dbReference>
<evidence type="ECO:0000256" key="3">
    <source>
        <dbReference type="ARBA" id="ARBA00022478"/>
    </source>
</evidence>
<organism evidence="10 11">
    <name type="scientific">Burkholderia phage Paku</name>
    <dbReference type="NCBI Taxonomy" id="2859650"/>
    <lineage>
        <taxon>Viruses</taxon>
        <taxon>Duplodnaviria</taxon>
        <taxon>Heunggongvirae</taxon>
        <taxon>Uroviricota</taxon>
        <taxon>Caudoviricetes</taxon>
        <taxon>Autographivirales</taxon>
        <taxon>Autonotataviridae</taxon>
        <taxon>Pakuvirus</taxon>
        <taxon>Pakuvirus paku</taxon>
    </lineage>
</organism>
<evidence type="ECO:0000256" key="6">
    <source>
        <dbReference type="ARBA" id="ARBA00023163"/>
    </source>
</evidence>
<protein>
    <recommendedName>
        <fullName evidence="2">DNA-directed RNA polymerase</fullName>
        <ecNumber evidence="2">2.7.7.6</ecNumber>
    </recommendedName>
</protein>
<keyword evidence="6" id="KW-0804">Transcription</keyword>
<dbReference type="InterPro" id="IPR043502">
    <property type="entry name" value="DNA/RNA_pol_sf"/>
</dbReference>
<evidence type="ECO:0000256" key="4">
    <source>
        <dbReference type="ARBA" id="ARBA00022679"/>
    </source>
</evidence>
<dbReference type="EC" id="2.7.7.6" evidence="2"/>
<evidence type="ECO:0000256" key="7">
    <source>
        <dbReference type="ARBA" id="ARBA00023314"/>
    </source>
</evidence>
<dbReference type="SUPFAM" id="SSF56672">
    <property type="entry name" value="DNA/RNA polymerases"/>
    <property type="match status" value="1"/>
</dbReference>
<dbReference type="GO" id="GO:0003899">
    <property type="term" value="F:DNA-directed RNA polymerase activity"/>
    <property type="evidence" value="ECO:0007669"/>
    <property type="project" value="UniProtKB-EC"/>
</dbReference>
<keyword evidence="7" id="KW-1195">Viral transcription</keyword>
<evidence type="ECO:0000256" key="8">
    <source>
        <dbReference type="ARBA" id="ARBA00048552"/>
    </source>
</evidence>
<dbReference type="InterPro" id="IPR037159">
    <property type="entry name" value="RNA_POL_N_sf"/>
</dbReference>
<dbReference type="GO" id="GO:0000428">
    <property type="term" value="C:DNA-directed RNA polymerase complex"/>
    <property type="evidence" value="ECO:0007669"/>
    <property type="project" value="UniProtKB-KW"/>
</dbReference>
<dbReference type="PANTHER" id="PTHR10102:SF0">
    <property type="entry name" value="DNA-DIRECTED RNA POLYMERASE, MITOCHONDRIAL"/>
    <property type="match status" value="1"/>
</dbReference>
<proteinExistence type="inferred from homology"/>
<dbReference type="Pfam" id="PF00940">
    <property type="entry name" value="RNA_pol"/>
    <property type="match status" value="1"/>
</dbReference>
<name>A0AAE7WN06_9CAUD</name>
<keyword evidence="11" id="KW-1185">Reference proteome</keyword>
<dbReference type="Proteomes" id="UP000827220">
    <property type="component" value="Segment"/>
</dbReference>
<dbReference type="InterPro" id="IPR002092">
    <property type="entry name" value="DNA-dir_Rpol_phage-type"/>
</dbReference>
<evidence type="ECO:0000313" key="10">
    <source>
        <dbReference type="EMBL" id="QYW02327.1"/>
    </source>
</evidence>
<keyword evidence="4" id="KW-0808">Transferase</keyword>
<reference evidence="10" key="1">
    <citation type="submission" date="2021-06" db="EMBL/GenBank/DDBJ databases">
        <title>Complete genome sequence of Burkholderia cenocepacia phage Paku.</title>
        <authorList>
            <person name="Rezene S."/>
            <person name="Yao G."/>
            <person name="Burrowes B."/>
            <person name="Liu M."/>
            <person name="Gill J."/>
        </authorList>
    </citation>
    <scope>NUCLEOTIDE SEQUENCE</scope>
</reference>
<evidence type="ECO:0000256" key="5">
    <source>
        <dbReference type="ARBA" id="ARBA00022695"/>
    </source>
</evidence>
<dbReference type="Gene3D" id="1.10.287.260">
    <property type="match status" value="1"/>
</dbReference>
<dbReference type="Pfam" id="PF14700">
    <property type="entry name" value="RPOL_N"/>
    <property type="match status" value="1"/>
</dbReference>
<dbReference type="Gene3D" id="1.10.287.280">
    <property type="match status" value="1"/>
</dbReference>
<dbReference type="Gene3D" id="1.10.150.20">
    <property type="entry name" value="5' to 3' exonuclease, C-terminal subdomain"/>
    <property type="match status" value="1"/>
</dbReference>
<evidence type="ECO:0000313" key="11">
    <source>
        <dbReference type="Proteomes" id="UP000827220"/>
    </source>
</evidence>